<evidence type="ECO:0000256" key="3">
    <source>
        <dbReference type="ARBA" id="ARBA00012737"/>
    </source>
</evidence>
<dbReference type="PANTHER" id="PTHR43284:SF1">
    <property type="entry name" value="ASPARAGINE SYNTHETASE"/>
    <property type="match status" value="1"/>
</dbReference>
<protein>
    <recommendedName>
        <fullName evidence="3">asparagine synthase (glutamine-hydrolyzing)</fullName>
        <ecNumber evidence="3">6.3.5.4</ecNumber>
    </recommendedName>
</protein>
<evidence type="ECO:0000259" key="11">
    <source>
        <dbReference type="PROSITE" id="PS51278"/>
    </source>
</evidence>
<dbReference type="GO" id="GO:0005524">
    <property type="term" value="F:ATP binding"/>
    <property type="evidence" value="ECO:0007669"/>
    <property type="project" value="UniProtKB-KW"/>
</dbReference>
<keyword evidence="13" id="KW-1185">Reference proteome</keyword>
<sequence>MCGIAGEFRFDGGAAQVRAVLAMAQVLEPRGPDGWGVVGHGPLALAHQRLQIIDLTETGAQPMVDAELGLTAVFNGCIYNYPELREELGAEGYRFFSTSDTEVIIKAFHRWGQRCVEHFKGMFAFAIADRATGRLTLGRDRLGIKPLYVAPVAGALRFASSLPALLAAGGVDTSIDPVALHHYMSFHAVVPAPRTILAGVGKLPPAVVRTVEPDGSSSDWTYWEPEFVRGGVEHTEEEWAEIALESLRTAVRRRMVADVPVGVLLSGGIDSSIVVALLAEEGQQDLKTFSIGFESEGGQSGDEFDYSDLVAKTYGTDHTRIEVPKIETDEALPGAVAAMSEPMTSHDVVAFYLLSREVSRSIKVVQSGQGADEVLGGYDWYPPIARVGREGAVDAYHRAFFDRPSEALADLVAPEFLTAGDPSLDLVRTHFARRGADEAVDAALRLDTTVMLVDDPVKRVDNMTMAWGLEARVPFLDHDFVDTMGACPPAYKMADGGKGVLKAASRGVLPDEIIDRKKGYFPVPAIRQLSGPVLERVTAALTDPAAKRRGLFRPDAVATMLDDPNSGRTNLGANALWQVALLEMWLQAHEID</sequence>
<gene>
    <name evidence="12" type="ORF">BJ983_000026</name>
</gene>
<comment type="pathway">
    <text evidence="1">Amino-acid biosynthesis; L-asparagine biosynthesis; L-asparagine from L-aspartate (L-Gln route): step 1/1.</text>
</comment>
<evidence type="ECO:0000256" key="10">
    <source>
        <dbReference type="PIRSR" id="PIRSR001589-2"/>
    </source>
</evidence>
<dbReference type="EMBL" id="JACCBN010000001">
    <property type="protein sequence ID" value="NYD33924.1"/>
    <property type="molecule type" value="Genomic_DNA"/>
</dbReference>
<reference evidence="12 13" key="1">
    <citation type="submission" date="2020-07" db="EMBL/GenBank/DDBJ databases">
        <title>Sequencing the genomes of 1000 actinobacteria strains.</title>
        <authorList>
            <person name="Klenk H.-P."/>
        </authorList>
    </citation>
    <scope>NUCLEOTIDE SEQUENCE [LARGE SCALE GENOMIC DNA]</scope>
    <source>
        <strain evidence="12 13">DSM 45772</strain>
    </source>
</reference>
<evidence type="ECO:0000256" key="9">
    <source>
        <dbReference type="PIRSR" id="PIRSR001589-1"/>
    </source>
</evidence>
<dbReference type="Proteomes" id="UP000535890">
    <property type="component" value="Unassembled WGS sequence"/>
</dbReference>
<evidence type="ECO:0000256" key="6">
    <source>
        <dbReference type="ARBA" id="ARBA00022888"/>
    </source>
</evidence>
<keyword evidence="5 10" id="KW-0067">ATP-binding</keyword>
<keyword evidence="9" id="KW-0028">Amino-acid biosynthesis</keyword>
<organism evidence="12 13">
    <name type="scientific">Actinomycetospora corticicola</name>
    <dbReference type="NCBI Taxonomy" id="663602"/>
    <lineage>
        <taxon>Bacteria</taxon>
        <taxon>Bacillati</taxon>
        <taxon>Actinomycetota</taxon>
        <taxon>Actinomycetes</taxon>
        <taxon>Pseudonocardiales</taxon>
        <taxon>Pseudonocardiaceae</taxon>
        <taxon>Actinomycetospora</taxon>
    </lineage>
</organism>
<dbReference type="GO" id="GO:0006529">
    <property type="term" value="P:asparagine biosynthetic process"/>
    <property type="evidence" value="ECO:0007669"/>
    <property type="project" value="UniProtKB-KW"/>
</dbReference>
<dbReference type="RefSeq" id="WP_179791941.1">
    <property type="nucleotide sequence ID" value="NZ_BAABHP010000012.1"/>
</dbReference>
<dbReference type="Pfam" id="PF13537">
    <property type="entry name" value="GATase_7"/>
    <property type="match status" value="1"/>
</dbReference>
<evidence type="ECO:0000256" key="1">
    <source>
        <dbReference type="ARBA" id="ARBA00005187"/>
    </source>
</evidence>
<dbReference type="InterPro" id="IPR001962">
    <property type="entry name" value="Asn_synthase"/>
</dbReference>
<proteinExistence type="inferred from homology"/>
<dbReference type="PIRSF" id="PIRSF001589">
    <property type="entry name" value="Asn_synthetase_glu-h"/>
    <property type="match status" value="1"/>
</dbReference>
<dbReference type="InterPro" id="IPR029055">
    <property type="entry name" value="Ntn_hydrolases_N"/>
</dbReference>
<dbReference type="CDD" id="cd01991">
    <property type="entry name" value="Asn_synthase_B_C"/>
    <property type="match status" value="1"/>
</dbReference>
<dbReference type="NCBIfam" id="TIGR03104">
    <property type="entry name" value="trio_amidotrans"/>
    <property type="match status" value="1"/>
</dbReference>
<dbReference type="InterPro" id="IPR006426">
    <property type="entry name" value="Asn_synth_AEB"/>
</dbReference>
<dbReference type="InterPro" id="IPR033738">
    <property type="entry name" value="AsnB_N"/>
</dbReference>
<dbReference type="SUPFAM" id="SSF56235">
    <property type="entry name" value="N-terminal nucleophile aminohydrolases (Ntn hydrolases)"/>
    <property type="match status" value="1"/>
</dbReference>
<evidence type="ECO:0000256" key="7">
    <source>
        <dbReference type="ARBA" id="ARBA00022962"/>
    </source>
</evidence>
<evidence type="ECO:0000256" key="2">
    <source>
        <dbReference type="ARBA" id="ARBA00005752"/>
    </source>
</evidence>
<comment type="catalytic activity">
    <reaction evidence="8">
        <text>L-aspartate + L-glutamine + ATP + H2O = L-asparagine + L-glutamate + AMP + diphosphate + H(+)</text>
        <dbReference type="Rhea" id="RHEA:12228"/>
        <dbReference type="ChEBI" id="CHEBI:15377"/>
        <dbReference type="ChEBI" id="CHEBI:15378"/>
        <dbReference type="ChEBI" id="CHEBI:29985"/>
        <dbReference type="ChEBI" id="CHEBI:29991"/>
        <dbReference type="ChEBI" id="CHEBI:30616"/>
        <dbReference type="ChEBI" id="CHEBI:33019"/>
        <dbReference type="ChEBI" id="CHEBI:58048"/>
        <dbReference type="ChEBI" id="CHEBI:58359"/>
        <dbReference type="ChEBI" id="CHEBI:456215"/>
        <dbReference type="EC" id="6.3.5.4"/>
    </reaction>
</comment>
<feature type="domain" description="Glutamine amidotransferase type-2" evidence="11">
    <location>
        <begin position="2"/>
        <end position="214"/>
    </location>
</feature>
<dbReference type="CDD" id="cd00712">
    <property type="entry name" value="AsnB"/>
    <property type="match status" value="1"/>
</dbReference>
<dbReference type="Pfam" id="PF00733">
    <property type="entry name" value="Asn_synthase"/>
    <property type="match status" value="1"/>
</dbReference>
<keyword evidence="7 9" id="KW-0315">Glutamine amidotransferase</keyword>
<dbReference type="InterPro" id="IPR017932">
    <property type="entry name" value="GATase_2_dom"/>
</dbReference>
<dbReference type="EC" id="6.3.5.4" evidence="3"/>
<feature type="binding site" evidence="10">
    <location>
        <position position="264"/>
    </location>
    <ligand>
        <name>ATP</name>
        <dbReference type="ChEBI" id="CHEBI:30616"/>
    </ligand>
</feature>
<dbReference type="PANTHER" id="PTHR43284">
    <property type="entry name" value="ASPARAGINE SYNTHETASE (GLUTAMINE-HYDROLYZING)"/>
    <property type="match status" value="1"/>
</dbReference>
<keyword evidence="6 9" id="KW-0061">Asparagine biosynthesis</keyword>
<feature type="binding site" evidence="10">
    <location>
        <begin position="367"/>
        <end position="368"/>
    </location>
    <ligand>
        <name>ATP</name>
        <dbReference type="ChEBI" id="CHEBI:30616"/>
    </ligand>
</feature>
<evidence type="ECO:0000256" key="8">
    <source>
        <dbReference type="ARBA" id="ARBA00048741"/>
    </source>
</evidence>
<evidence type="ECO:0000256" key="4">
    <source>
        <dbReference type="ARBA" id="ARBA00022741"/>
    </source>
</evidence>
<dbReference type="NCBIfam" id="TIGR01536">
    <property type="entry name" value="asn_synth_AEB"/>
    <property type="match status" value="1"/>
</dbReference>
<dbReference type="SUPFAM" id="SSF52402">
    <property type="entry name" value="Adenine nucleotide alpha hydrolases-like"/>
    <property type="match status" value="1"/>
</dbReference>
<dbReference type="Gene3D" id="3.40.50.620">
    <property type="entry name" value="HUPs"/>
    <property type="match status" value="1"/>
</dbReference>
<dbReference type="Gene3D" id="3.60.20.10">
    <property type="entry name" value="Glutamine Phosphoribosylpyrophosphate, subunit 1, domain 1"/>
    <property type="match status" value="1"/>
</dbReference>
<accession>A0A7Y9J3Q0</accession>
<dbReference type="GO" id="GO:0005829">
    <property type="term" value="C:cytosol"/>
    <property type="evidence" value="ECO:0007669"/>
    <property type="project" value="TreeGrafter"/>
</dbReference>
<dbReference type="AlphaFoldDB" id="A0A7Y9J3Q0"/>
<feature type="active site" description="For GATase activity" evidence="9">
    <location>
        <position position="2"/>
    </location>
</feature>
<dbReference type="GO" id="GO:0004066">
    <property type="term" value="F:asparagine synthase (glutamine-hydrolyzing) activity"/>
    <property type="evidence" value="ECO:0007669"/>
    <property type="project" value="UniProtKB-EC"/>
</dbReference>
<evidence type="ECO:0000313" key="12">
    <source>
        <dbReference type="EMBL" id="NYD33924.1"/>
    </source>
</evidence>
<keyword evidence="4 10" id="KW-0547">Nucleotide-binding</keyword>
<name>A0A7Y9J3Q0_9PSEU</name>
<keyword evidence="12" id="KW-0436">Ligase</keyword>
<dbReference type="InterPro" id="IPR014729">
    <property type="entry name" value="Rossmann-like_a/b/a_fold"/>
</dbReference>
<feature type="binding site" evidence="10">
    <location>
        <position position="100"/>
    </location>
    <ligand>
        <name>L-glutamine</name>
        <dbReference type="ChEBI" id="CHEBI:58359"/>
    </ligand>
</feature>
<comment type="caution">
    <text evidence="12">The sequence shown here is derived from an EMBL/GenBank/DDBJ whole genome shotgun (WGS) entry which is preliminary data.</text>
</comment>
<feature type="binding site" evidence="10">
    <location>
        <position position="291"/>
    </location>
    <ligand>
        <name>ATP</name>
        <dbReference type="ChEBI" id="CHEBI:30616"/>
    </ligand>
</feature>
<evidence type="ECO:0000256" key="5">
    <source>
        <dbReference type="ARBA" id="ARBA00022840"/>
    </source>
</evidence>
<dbReference type="InterPro" id="IPR017535">
    <property type="entry name" value="Asparagine_synth"/>
</dbReference>
<dbReference type="InterPro" id="IPR051786">
    <property type="entry name" value="ASN_synthetase/amidase"/>
</dbReference>
<dbReference type="PROSITE" id="PS51278">
    <property type="entry name" value="GATASE_TYPE_2"/>
    <property type="match status" value="1"/>
</dbReference>
<comment type="similarity">
    <text evidence="2">Belongs to the asparagine synthetase family.</text>
</comment>
<evidence type="ECO:0000313" key="13">
    <source>
        <dbReference type="Proteomes" id="UP000535890"/>
    </source>
</evidence>